<protein>
    <submittedName>
        <fullName evidence="1">Uncharacterized protein</fullName>
    </submittedName>
</protein>
<organism evidence="1 2">
    <name type="scientific">Dryococelus australis</name>
    <dbReference type="NCBI Taxonomy" id="614101"/>
    <lineage>
        <taxon>Eukaryota</taxon>
        <taxon>Metazoa</taxon>
        <taxon>Ecdysozoa</taxon>
        <taxon>Arthropoda</taxon>
        <taxon>Hexapoda</taxon>
        <taxon>Insecta</taxon>
        <taxon>Pterygota</taxon>
        <taxon>Neoptera</taxon>
        <taxon>Polyneoptera</taxon>
        <taxon>Phasmatodea</taxon>
        <taxon>Verophasmatodea</taxon>
        <taxon>Anareolatae</taxon>
        <taxon>Phasmatidae</taxon>
        <taxon>Eurycanthinae</taxon>
        <taxon>Dryococelus</taxon>
    </lineage>
</organism>
<evidence type="ECO:0000313" key="1">
    <source>
        <dbReference type="EMBL" id="KAJ8894692.1"/>
    </source>
</evidence>
<comment type="caution">
    <text evidence="1">The sequence shown here is derived from an EMBL/GenBank/DDBJ whole genome shotgun (WGS) entry which is preliminary data.</text>
</comment>
<sequence length="93" mass="11098">MPRLNRTIGWQFLYHAQCIMLIYWKFQILHVAYKLLLILCSCRMSSFFSELTISNAYNKLLWKALSQHGDLQSMMHVEYLQHSTKLSFNHSKT</sequence>
<proteinExistence type="predicted"/>
<evidence type="ECO:0000313" key="2">
    <source>
        <dbReference type="Proteomes" id="UP001159363"/>
    </source>
</evidence>
<dbReference type="Proteomes" id="UP001159363">
    <property type="component" value="Chromosome 2"/>
</dbReference>
<dbReference type="EMBL" id="JARBHB010000002">
    <property type="protein sequence ID" value="KAJ8894692.1"/>
    <property type="molecule type" value="Genomic_DNA"/>
</dbReference>
<gene>
    <name evidence="1" type="ORF">PR048_007357</name>
</gene>
<keyword evidence="2" id="KW-1185">Reference proteome</keyword>
<name>A0ABQ9IDD2_9NEOP</name>
<accession>A0ABQ9IDD2</accession>
<reference evidence="1 2" key="1">
    <citation type="submission" date="2023-02" db="EMBL/GenBank/DDBJ databases">
        <title>LHISI_Scaffold_Assembly.</title>
        <authorList>
            <person name="Stuart O.P."/>
            <person name="Cleave R."/>
            <person name="Magrath M.J.L."/>
            <person name="Mikheyev A.S."/>
        </authorList>
    </citation>
    <scope>NUCLEOTIDE SEQUENCE [LARGE SCALE GENOMIC DNA]</scope>
    <source>
        <strain evidence="1">Daus_M_001</strain>
        <tissue evidence="1">Leg muscle</tissue>
    </source>
</reference>